<organism evidence="12 13">
    <name type="scientific">Delftia lacustris</name>
    <dbReference type="NCBI Taxonomy" id="558537"/>
    <lineage>
        <taxon>Bacteria</taxon>
        <taxon>Pseudomonadati</taxon>
        <taxon>Pseudomonadota</taxon>
        <taxon>Betaproteobacteria</taxon>
        <taxon>Burkholderiales</taxon>
        <taxon>Comamonadaceae</taxon>
        <taxon>Delftia</taxon>
    </lineage>
</organism>
<reference evidence="12 13" key="1">
    <citation type="submission" date="2016-10" db="EMBL/GenBank/DDBJ databases">
        <authorList>
            <person name="de Groot N.N."/>
        </authorList>
    </citation>
    <scope>NUCLEOTIDE SEQUENCE [LARGE SCALE GENOMIC DNA]</scope>
    <source>
        <strain evidence="12 13">LMG 24775</strain>
    </source>
</reference>
<dbReference type="FunFam" id="3.40.50.1000:FF:000025">
    <property type="entry name" value="HAD hydrolase, family IB"/>
    <property type="match status" value="1"/>
</dbReference>
<dbReference type="GeneID" id="94694179"/>
<dbReference type="GO" id="GO:0046872">
    <property type="term" value="F:metal ion binding"/>
    <property type="evidence" value="ECO:0007669"/>
    <property type="project" value="UniProtKB-KW"/>
</dbReference>
<dbReference type="EC" id="3.1.3.15" evidence="3"/>
<evidence type="ECO:0000313" key="14">
    <source>
        <dbReference type="Proteomes" id="UP000595064"/>
    </source>
</evidence>
<evidence type="ECO:0000256" key="6">
    <source>
        <dbReference type="ARBA" id="ARBA00022801"/>
    </source>
</evidence>
<keyword evidence="6 12" id="KW-0378">Hydrolase</keyword>
<dbReference type="InterPro" id="IPR050582">
    <property type="entry name" value="HAD-like_SerB"/>
</dbReference>
<dbReference type="NCBIfam" id="TIGR01488">
    <property type="entry name" value="HAD-SF-IB"/>
    <property type="match status" value="1"/>
</dbReference>
<evidence type="ECO:0000256" key="7">
    <source>
        <dbReference type="ARBA" id="ARBA00022842"/>
    </source>
</evidence>
<name>A0A1H3M5D4_9BURK</name>
<accession>A0A1H3M5D4</accession>
<dbReference type="EMBL" id="FNPE01000007">
    <property type="protein sequence ID" value="SDY71419.1"/>
    <property type="molecule type" value="Genomic_DNA"/>
</dbReference>
<dbReference type="CDD" id="cd02612">
    <property type="entry name" value="HAD_PGPPase"/>
    <property type="match status" value="1"/>
</dbReference>
<dbReference type="Proteomes" id="UP000183417">
    <property type="component" value="Unassembled WGS sequence"/>
</dbReference>
<dbReference type="GO" id="GO:0004401">
    <property type="term" value="F:histidinol-phosphatase activity"/>
    <property type="evidence" value="ECO:0007669"/>
    <property type="project" value="UniProtKB-EC"/>
</dbReference>
<dbReference type="InterPro" id="IPR023214">
    <property type="entry name" value="HAD_sf"/>
</dbReference>
<evidence type="ECO:0000256" key="8">
    <source>
        <dbReference type="ARBA" id="ARBA00033209"/>
    </source>
</evidence>
<evidence type="ECO:0000256" key="3">
    <source>
        <dbReference type="ARBA" id="ARBA00013085"/>
    </source>
</evidence>
<evidence type="ECO:0000256" key="1">
    <source>
        <dbReference type="ARBA" id="ARBA00004970"/>
    </source>
</evidence>
<evidence type="ECO:0000313" key="11">
    <source>
        <dbReference type="EMBL" id="QPS84026.1"/>
    </source>
</evidence>
<gene>
    <name evidence="11" type="ORF">I6G47_13600</name>
    <name evidence="12" type="ORF">SAMN05421547_107113</name>
</gene>
<dbReference type="RefSeq" id="WP_016448977.1">
    <property type="nucleotide sequence ID" value="NZ_AP025556.1"/>
</dbReference>
<comment type="catalytic activity">
    <reaction evidence="9">
        <text>L-histidinol phosphate + H2O = L-histidinol + phosphate</text>
        <dbReference type="Rhea" id="RHEA:14465"/>
        <dbReference type="ChEBI" id="CHEBI:15377"/>
        <dbReference type="ChEBI" id="CHEBI:43474"/>
        <dbReference type="ChEBI" id="CHEBI:57699"/>
        <dbReference type="ChEBI" id="CHEBI:57980"/>
        <dbReference type="EC" id="3.1.3.15"/>
    </reaction>
    <physiologicalReaction direction="left-to-right" evidence="9">
        <dbReference type="Rhea" id="RHEA:14466"/>
    </physiologicalReaction>
</comment>
<dbReference type="Pfam" id="PF12710">
    <property type="entry name" value="HAD"/>
    <property type="match status" value="1"/>
</dbReference>
<evidence type="ECO:0000313" key="13">
    <source>
        <dbReference type="Proteomes" id="UP000183417"/>
    </source>
</evidence>
<evidence type="ECO:0000256" key="5">
    <source>
        <dbReference type="ARBA" id="ARBA00022723"/>
    </source>
</evidence>
<dbReference type="KEGG" id="dla:I6G47_13600"/>
<keyword evidence="14" id="KW-1185">Reference proteome</keyword>
<protein>
    <recommendedName>
        <fullName evidence="4">Histidinol-phosphatase</fullName>
        <ecNumber evidence="3">3.1.3.15</ecNumber>
    </recommendedName>
    <alternativeName>
        <fullName evidence="8">Histidinol-phosphate phosphatase</fullName>
    </alternativeName>
</protein>
<proteinExistence type="inferred from homology"/>
<sequence length="233" mass="26612">MTSDQKQLRPRLALFDLDHTLLPLDSDYEWGEFTTRIGWTDPVEFGRRNAEFFAHYQAGTLDVHDYVRFATEAFCARGAQQAAEAHERFMREVITPAIRPQALELLRTHQQAGDQIIIVTATNEFVTRPIAAALGVQELIAVELERDAQGWFTGEIRGTPSMRGGKVQRMQQWLDARGLQWSGVETFFYSDSWNDVPLLERVDHPVATNPDTRLRALAQERGWRILDLFGEAP</sequence>
<dbReference type="EMBL" id="CP065748">
    <property type="protein sequence ID" value="QPS84026.1"/>
    <property type="molecule type" value="Genomic_DNA"/>
</dbReference>
<reference evidence="11 14" key="2">
    <citation type="submission" date="2020-12" db="EMBL/GenBank/DDBJ databases">
        <title>FDA dAtabase for Regulatory Grade micrObial Sequences (FDA-ARGOS): Supporting development and validation of Infectious Disease Dx tests.</title>
        <authorList>
            <person name="Sproer C."/>
            <person name="Gronow S."/>
            <person name="Severitt S."/>
            <person name="Schroder I."/>
            <person name="Tallon L."/>
            <person name="Sadzewicz L."/>
            <person name="Zhao X."/>
            <person name="Boylan J."/>
            <person name="Ott S."/>
            <person name="Bowen H."/>
            <person name="Vavikolanu K."/>
            <person name="Mehta A."/>
            <person name="Aluvathingal J."/>
            <person name="Nadendla S."/>
            <person name="Lowell S."/>
            <person name="Myers T."/>
            <person name="Yan Y."/>
            <person name="Sichtig H."/>
        </authorList>
    </citation>
    <scope>NUCLEOTIDE SEQUENCE [LARGE SCALE GENOMIC DNA]</scope>
    <source>
        <strain evidence="11 14">FDAARGOS_890</strain>
    </source>
</reference>
<dbReference type="AlphaFoldDB" id="A0A1H3M5D4"/>
<comment type="function">
    <text evidence="10">Catalyzes the dephosphorylation of histidinol-phosphate to histidinol, the direct precursor of histidine.</text>
</comment>
<dbReference type="PANTHER" id="PTHR43344:SF13">
    <property type="entry name" value="PHOSPHATASE RV3661-RELATED"/>
    <property type="match status" value="1"/>
</dbReference>
<evidence type="ECO:0000313" key="12">
    <source>
        <dbReference type="EMBL" id="SDY71419.1"/>
    </source>
</evidence>
<dbReference type="Gene3D" id="3.40.50.1000">
    <property type="entry name" value="HAD superfamily/HAD-like"/>
    <property type="match status" value="1"/>
</dbReference>
<dbReference type="InterPro" id="IPR036412">
    <property type="entry name" value="HAD-like_sf"/>
</dbReference>
<evidence type="ECO:0000256" key="9">
    <source>
        <dbReference type="ARBA" id="ARBA00052092"/>
    </source>
</evidence>
<comment type="similarity">
    <text evidence="2">Belongs to the HAD-like hydrolase superfamily. SerB family.</text>
</comment>
<comment type="pathway">
    <text evidence="1">Amino-acid biosynthesis; L-histidine biosynthesis; L-histidine from 5-phospho-alpha-D-ribose 1-diphosphate: step 8/9.</text>
</comment>
<dbReference type="Gene3D" id="1.20.1440.100">
    <property type="entry name" value="SG protein - dephosphorylation function"/>
    <property type="match status" value="1"/>
</dbReference>
<evidence type="ECO:0000256" key="2">
    <source>
        <dbReference type="ARBA" id="ARBA00009184"/>
    </source>
</evidence>
<dbReference type="NCBIfam" id="TIGR01490">
    <property type="entry name" value="HAD-SF-IB-hyp1"/>
    <property type="match status" value="1"/>
</dbReference>
<evidence type="ECO:0000256" key="4">
    <source>
        <dbReference type="ARBA" id="ARBA00021697"/>
    </source>
</evidence>
<dbReference type="SUPFAM" id="SSF56784">
    <property type="entry name" value="HAD-like"/>
    <property type="match status" value="1"/>
</dbReference>
<evidence type="ECO:0000256" key="10">
    <source>
        <dbReference type="ARBA" id="ARBA00053547"/>
    </source>
</evidence>
<dbReference type="PANTHER" id="PTHR43344">
    <property type="entry name" value="PHOSPHOSERINE PHOSPHATASE"/>
    <property type="match status" value="1"/>
</dbReference>
<keyword evidence="5" id="KW-0479">Metal-binding</keyword>
<keyword evidence="7" id="KW-0460">Magnesium</keyword>
<dbReference type="Proteomes" id="UP000595064">
    <property type="component" value="Chromosome"/>
</dbReference>
<dbReference type="InterPro" id="IPR006385">
    <property type="entry name" value="HAD_hydro_SerB1"/>
</dbReference>